<dbReference type="Pfam" id="PF00005">
    <property type="entry name" value="ABC_tran"/>
    <property type="match status" value="1"/>
</dbReference>
<keyword evidence="3" id="KW-0547">Nucleotide-binding</keyword>
<organism evidence="6 7">
    <name type="scientific">Candidatus Glomeribacter gigasporarum BEG34</name>
    <dbReference type="NCBI Taxonomy" id="1070319"/>
    <lineage>
        <taxon>Bacteria</taxon>
        <taxon>Pseudomonadati</taxon>
        <taxon>Pseudomonadota</taxon>
        <taxon>Betaproteobacteria</taxon>
        <taxon>Burkholderiales</taxon>
        <taxon>Burkholderiaceae</taxon>
        <taxon>Candidatus Glomeribacter</taxon>
    </lineage>
</organism>
<dbReference type="EMBL" id="CAFB01000043">
    <property type="protein sequence ID" value="CCD29568.1"/>
    <property type="molecule type" value="Genomic_DNA"/>
</dbReference>
<dbReference type="InterPro" id="IPR003439">
    <property type="entry name" value="ABC_transporter-like_ATP-bd"/>
</dbReference>
<dbReference type="GO" id="GO:0005524">
    <property type="term" value="F:ATP binding"/>
    <property type="evidence" value="ECO:0007669"/>
    <property type="project" value="UniProtKB-KW"/>
</dbReference>
<evidence type="ECO:0000259" key="5">
    <source>
        <dbReference type="PROSITE" id="PS50893"/>
    </source>
</evidence>
<accession>G2J9X1</accession>
<dbReference type="InterPro" id="IPR050683">
    <property type="entry name" value="Bact_Polysacc_Export_ATP-bd"/>
</dbReference>
<dbReference type="GO" id="GO:0016887">
    <property type="term" value="F:ATP hydrolysis activity"/>
    <property type="evidence" value="ECO:0007669"/>
    <property type="project" value="InterPro"/>
</dbReference>
<protein>
    <submittedName>
        <fullName evidence="6">O-antigen export system ATP-binding protein rfbE</fullName>
    </submittedName>
</protein>
<keyword evidence="2" id="KW-0997">Cell inner membrane</keyword>
<keyword evidence="4 6" id="KW-0067">ATP-binding</keyword>
<dbReference type="InterPro" id="IPR003593">
    <property type="entry name" value="AAA+_ATPase"/>
</dbReference>
<feature type="domain" description="ABC transporter" evidence="5">
    <location>
        <begin position="34"/>
        <end position="237"/>
    </location>
</feature>
<sequence>MARIHIKRLQIDFPIYGATHRSLKKSLLNLGTGGKISTLSEKITVVKALDDISLDVKAGCRLGLLGHNGSGKSTLLKVLAGVYLPTGGQVCVEGQVAALLDISLGMDDEASGYENILLRGVYLGVPPKQMQSKVELIAEESGLGEYLHLPIRTYSTGMRMRLGFAISTSIEADILLMDEWLSVGDAEFKEKAGQKLQKIIQKAKILVLASHQEELIHQICNRVITLERGRIVSDRCL</sequence>
<keyword evidence="2" id="KW-0472">Membrane</keyword>
<keyword evidence="1" id="KW-1003">Cell membrane</keyword>
<dbReference type="eggNOG" id="COG1134">
    <property type="taxonomic scope" value="Bacteria"/>
</dbReference>
<dbReference type="PANTHER" id="PTHR46743">
    <property type="entry name" value="TEICHOIC ACIDS EXPORT ATP-BINDING PROTEIN TAGH"/>
    <property type="match status" value="1"/>
</dbReference>
<dbReference type="SMART" id="SM00382">
    <property type="entry name" value="AAA"/>
    <property type="match status" value="1"/>
</dbReference>
<dbReference type="AlphaFoldDB" id="G2J9X1"/>
<dbReference type="GO" id="GO:0016020">
    <property type="term" value="C:membrane"/>
    <property type="evidence" value="ECO:0007669"/>
    <property type="project" value="InterPro"/>
</dbReference>
<dbReference type="RefSeq" id="WP_006682750.1">
    <property type="nucleotide sequence ID" value="NZ_CAFB01000043.1"/>
</dbReference>
<evidence type="ECO:0000256" key="2">
    <source>
        <dbReference type="ARBA" id="ARBA00022519"/>
    </source>
</evidence>
<dbReference type="SUPFAM" id="SSF52540">
    <property type="entry name" value="P-loop containing nucleoside triphosphate hydrolases"/>
    <property type="match status" value="1"/>
</dbReference>
<dbReference type="Gene3D" id="3.40.50.300">
    <property type="entry name" value="P-loop containing nucleotide triphosphate hydrolases"/>
    <property type="match status" value="1"/>
</dbReference>
<gene>
    <name evidence="6" type="primary">rfbE</name>
    <name evidence="6" type="ORF">CAGGBEG34_260016</name>
</gene>
<evidence type="ECO:0000256" key="1">
    <source>
        <dbReference type="ARBA" id="ARBA00022475"/>
    </source>
</evidence>
<dbReference type="OrthoDB" id="9778870at2"/>
<dbReference type="InterPro" id="IPR027417">
    <property type="entry name" value="P-loop_NTPase"/>
</dbReference>
<evidence type="ECO:0000313" key="6">
    <source>
        <dbReference type="EMBL" id="CCD29568.1"/>
    </source>
</evidence>
<evidence type="ECO:0000313" key="7">
    <source>
        <dbReference type="Proteomes" id="UP000054051"/>
    </source>
</evidence>
<proteinExistence type="predicted"/>
<comment type="caution">
    <text evidence="6">The sequence shown here is derived from an EMBL/GenBank/DDBJ whole genome shotgun (WGS) entry which is preliminary data.</text>
</comment>
<evidence type="ECO:0000256" key="3">
    <source>
        <dbReference type="ARBA" id="ARBA00022741"/>
    </source>
</evidence>
<dbReference type="PANTHER" id="PTHR46743:SF3">
    <property type="entry name" value="ABC-TYPE POLYSACCHARIDE_POLYOL PHOSPHATE TRANSPORT SYSTEM, ATPASE COMPONENT"/>
    <property type="match status" value="1"/>
</dbReference>
<name>G2J9X1_9BURK</name>
<evidence type="ECO:0000256" key="4">
    <source>
        <dbReference type="ARBA" id="ARBA00022840"/>
    </source>
</evidence>
<dbReference type="PROSITE" id="PS50893">
    <property type="entry name" value="ABC_TRANSPORTER_2"/>
    <property type="match status" value="1"/>
</dbReference>
<dbReference type="GO" id="GO:0140359">
    <property type="term" value="F:ABC-type transporter activity"/>
    <property type="evidence" value="ECO:0007669"/>
    <property type="project" value="InterPro"/>
</dbReference>
<reference evidence="6 7" key="1">
    <citation type="submission" date="2011-08" db="EMBL/GenBank/DDBJ databases">
        <title>The genome of the obligate endobacterium of an arbuscular mycorrhizal fungus reveals an interphylum network of nutritional interactions.</title>
        <authorList>
            <person name="Ghignone S."/>
            <person name="Salvioli A."/>
            <person name="Anca I."/>
            <person name="Lumini E."/>
            <person name="Ortu G."/>
            <person name="Petiti L."/>
            <person name="Cruveiller S."/>
            <person name="Bianciotto V."/>
            <person name="Piffanelli P."/>
            <person name="Lanfranco L."/>
            <person name="Bonfante P."/>
        </authorList>
    </citation>
    <scope>NUCLEOTIDE SEQUENCE [LARGE SCALE GENOMIC DNA]</scope>
    <source>
        <strain evidence="6 7">BEG34</strain>
    </source>
</reference>
<dbReference type="CDD" id="cd03220">
    <property type="entry name" value="ABC_KpsT_Wzt"/>
    <property type="match status" value="1"/>
</dbReference>
<dbReference type="STRING" id="1070319.CAGGBEG34_260016"/>
<dbReference type="InterPro" id="IPR015860">
    <property type="entry name" value="ABC_transpr_TagH-like"/>
</dbReference>
<keyword evidence="7" id="KW-1185">Reference proteome</keyword>
<dbReference type="Proteomes" id="UP000054051">
    <property type="component" value="Unassembled WGS sequence"/>
</dbReference>